<keyword evidence="2" id="KW-0560">Oxidoreductase</keyword>
<proteinExistence type="inferred from homology"/>
<dbReference type="Pfam" id="PF00067">
    <property type="entry name" value="p450"/>
    <property type="match status" value="1"/>
</dbReference>
<dbReference type="InterPro" id="IPR002397">
    <property type="entry name" value="Cyt_P450_B"/>
</dbReference>
<keyword evidence="2" id="KW-0349">Heme</keyword>
<dbReference type="PRINTS" id="PR00385">
    <property type="entry name" value="P450"/>
</dbReference>
<accession>A0ABW1I5P2</accession>
<comment type="caution">
    <text evidence="3">The sequence shown here is derived from an EMBL/GenBank/DDBJ whole genome shotgun (WGS) entry which is preliminary data.</text>
</comment>
<protein>
    <submittedName>
        <fullName evidence="3">Cytochrome P450</fullName>
    </submittedName>
</protein>
<dbReference type="CDD" id="cd11029">
    <property type="entry name" value="CYP107-like"/>
    <property type="match status" value="1"/>
</dbReference>
<keyword evidence="2" id="KW-0503">Monooxygenase</keyword>
<sequence length="412" mass="44841">MAVLDAPALTDPELLADPWNAFGRLREQAPVLRSRFGLGGDEAPLWLVTRYADVRAVLSDPRFVNDPANAPGGRDTRKDLMAALGVTPDLAAYMTRSVLDADGADHTRLRKLVSRAFTVRRVGDLRPRVEEIAAGLLAGLAAAEQPVDLVEAYAYPLPITVICELVGIPEEDRANWHVWGRELVSADPARVPGAMRATVDHIRDLVARRRAEPTDDLLGAMIRAQEEDGDRLSDFELVTMVLALVFAGHETTAHLVANSVAALLTRPDQLARLQAEPDLWPAAVNELMRLWGPVSMVRVRYATEPVEIGGVEIPAGAAVQPVLLSANGDPREFDDPETFDVGRRTERGEGHLGFGHGAHYCLGAALARQEGEVALRALFTRFPSLELAVPPEELVWQPVPGSRRLAALPVRL</sequence>
<dbReference type="Proteomes" id="UP001596119">
    <property type="component" value="Unassembled WGS sequence"/>
</dbReference>
<dbReference type="PROSITE" id="PS00086">
    <property type="entry name" value="CYTOCHROME_P450"/>
    <property type="match status" value="1"/>
</dbReference>
<dbReference type="InterPro" id="IPR001128">
    <property type="entry name" value="Cyt_P450"/>
</dbReference>
<keyword evidence="2" id="KW-0408">Iron</keyword>
<dbReference type="RefSeq" id="WP_379564619.1">
    <property type="nucleotide sequence ID" value="NZ_JBHSQK010000008.1"/>
</dbReference>
<dbReference type="InterPro" id="IPR036396">
    <property type="entry name" value="Cyt_P450_sf"/>
</dbReference>
<evidence type="ECO:0000256" key="1">
    <source>
        <dbReference type="ARBA" id="ARBA00010617"/>
    </source>
</evidence>
<dbReference type="SUPFAM" id="SSF48264">
    <property type="entry name" value="Cytochrome P450"/>
    <property type="match status" value="1"/>
</dbReference>
<dbReference type="PRINTS" id="PR00359">
    <property type="entry name" value="BP450"/>
</dbReference>
<gene>
    <name evidence="3" type="ORF">ACFQH9_04850</name>
</gene>
<evidence type="ECO:0000313" key="3">
    <source>
        <dbReference type="EMBL" id="MFC5947599.1"/>
    </source>
</evidence>
<keyword evidence="2" id="KW-0479">Metal-binding</keyword>
<dbReference type="InterPro" id="IPR017972">
    <property type="entry name" value="Cyt_P450_CS"/>
</dbReference>
<evidence type="ECO:0000256" key="2">
    <source>
        <dbReference type="RuleBase" id="RU000461"/>
    </source>
</evidence>
<reference evidence="4" key="1">
    <citation type="journal article" date="2019" name="Int. J. Syst. Evol. Microbiol.">
        <title>The Global Catalogue of Microorganisms (GCM) 10K type strain sequencing project: providing services to taxonomists for standard genome sequencing and annotation.</title>
        <authorList>
            <consortium name="The Broad Institute Genomics Platform"/>
            <consortium name="The Broad Institute Genome Sequencing Center for Infectious Disease"/>
            <person name="Wu L."/>
            <person name="Ma J."/>
        </authorList>
    </citation>
    <scope>NUCLEOTIDE SEQUENCE [LARGE SCALE GENOMIC DNA]</scope>
    <source>
        <strain evidence="4">CGMCC 4.7397</strain>
    </source>
</reference>
<evidence type="ECO:0000313" key="4">
    <source>
        <dbReference type="Proteomes" id="UP001596119"/>
    </source>
</evidence>
<organism evidence="3 4">
    <name type="scientific">Pseudonocardia lutea</name>
    <dbReference type="NCBI Taxonomy" id="2172015"/>
    <lineage>
        <taxon>Bacteria</taxon>
        <taxon>Bacillati</taxon>
        <taxon>Actinomycetota</taxon>
        <taxon>Actinomycetes</taxon>
        <taxon>Pseudonocardiales</taxon>
        <taxon>Pseudonocardiaceae</taxon>
        <taxon>Pseudonocardia</taxon>
    </lineage>
</organism>
<dbReference type="PANTHER" id="PTHR46696">
    <property type="entry name" value="P450, PUTATIVE (EUROFUNG)-RELATED"/>
    <property type="match status" value="1"/>
</dbReference>
<dbReference type="PANTHER" id="PTHR46696:SF1">
    <property type="entry name" value="CYTOCHROME P450 YJIB-RELATED"/>
    <property type="match status" value="1"/>
</dbReference>
<dbReference type="Gene3D" id="1.10.630.10">
    <property type="entry name" value="Cytochrome P450"/>
    <property type="match status" value="1"/>
</dbReference>
<dbReference type="EMBL" id="JBHSQK010000008">
    <property type="protein sequence ID" value="MFC5947599.1"/>
    <property type="molecule type" value="Genomic_DNA"/>
</dbReference>
<keyword evidence="4" id="KW-1185">Reference proteome</keyword>
<comment type="similarity">
    <text evidence="1 2">Belongs to the cytochrome P450 family.</text>
</comment>
<name>A0ABW1I5P2_9PSEU</name>